<protein>
    <submittedName>
        <fullName evidence="2">PepSY domain-containing protein</fullName>
    </submittedName>
</protein>
<keyword evidence="1" id="KW-0812">Transmembrane</keyword>
<reference evidence="2 3" key="1">
    <citation type="submission" date="2021-08" db="EMBL/GenBank/DDBJ databases">
        <title>Rheinheimera aquimaris sp. nov., isolated from seawater of the East Sea in Korea.</title>
        <authorList>
            <person name="Kim K.H."/>
            <person name="Wenting R."/>
            <person name="Kim K.R."/>
            <person name="Jeon C.O."/>
        </authorList>
    </citation>
    <scope>NUCLEOTIDE SEQUENCE [LARGE SCALE GENOMIC DNA]</scope>
    <source>
        <strain evidence="2 3">MA-13</strain>
    </source>
</reference>
<gene>
    <name evidence="2" type="ORF">I4W93_016220</name>
</gene>
<evidence type="ECO:0000313" key="3">
    <source>
        <dbReference type="Proteomes" id="UP000663814"/>
    </source>
</evidence>
<dbReference type="InterPro" id="IPR005625">
    <property type="entry name" value="PepSY-ass_TM"/>
</dbReference>
<keyword evidence="1" id="KW-1133">Transmembrane helix</keyword>
<comment type="caution">
    <text evidence="2">The sequence shown here is derived from an EMBL/GenBank/DDBJ whole genome shotgun (WGS) entry which is preliminary data.</text>
</comment>
<dbReference type="EMBL" id="JAERPS020000006">
    <property type="protein sequence ID" value="MBZ9613136.1"/>
    <property type="molecule type" value="Genomic_DNA"/>
</dbReference>
<name>A0ABS7XC70_9GAMM</name>
<accession>A0ABS7XC70</accession>
<keyword evidence="3" id="KW-1185">Reference proteome</keyword>
<proteinExistence type="predicted"/>
<evidence type="ECO:0000256" key="1">
    <source>
        <dbReference type="SAM" id="Phobius"/>
    </source>
</evidence>
<organism evidence="2 3">
    <name type="scientific">Rheinheimera maricola</name>
    <dbReference type="NCBI Taxonomy" id="2793282"/>
    <lineage>
        <taxon>Bacteria</taxon>
        <taxon>Pseudomonadati</taxon>
        <taxon>Pseudomonadota</taxon>
        <taxon>Gammaproteobacteria</taxon>
        <taxon>Chromatiales</taxon>
        <taxon>Chromatiaceae</taxon>
        <taxon>Rheinheimera</taxon>
    </lineage>
</organism>
<keyword evidence="1" id="KW-0472">Membrane</keyword>
<sequence length="239" mass="26669">MKWARKIHKWASLIVSLQFLIWLGTGLYFNLMDHHKAAGYTYKAEHSPAPAWHELSLLEPADVLAQHEASATLTLISLANKPYYLLNHQRGLYAHFANLYSLIDATNGQAITVDAEFARVLAQTSYSGPGAVASTTLMQPPIADFLKQQNPLWQVNFADEINTSVYIEAQSGRLVGHSDEHKRLADFFLKLHFMDYANTGSFNNVLMMFFAIAALGLCGSGLIWTIVLARRGFVRRSPG</sequence>
<feature type="transmembrane region" description="Helical" evidence="1">
    <location>
        <begin position="205"/>
        <end position="229"/>
    </location>
</feature>
<dbReference type="RefSeq" id="WP_205311842.1">
    <property type="nucleotide sequence ID" value="NZ_JAERPS020000006.1"/>
</dbReference>
<feature type="transmembrane region" description="Helical" evidence="1">
    <location>
        <begin position="12"/>
        <end position="31"/>
    </location>
</feature>
<dbReference type="Pfam" id="PF03929">
    <property type="entry name" value="PepSY_TM"/>
    <property type="match status" value="1"/>
</dbReference>
<evidence type="ECO:0000313" key="2">
    <source>
        <dbReference type="EMBL" id="MBZ9613136.1"/>
    </source>
</evidence>
<dbReference type="Proteomes" id="UP000663814">
    <property type="component" value="Unassembled WGS sequence"/>
</dbReference>